<evidence type="ECO:0000256" key="10">
    <source>
        <dbReference type="ARBA" id="ARBA00061799"/>
    </source>
</evidence>
<feature type="region of interest" description="Disordered" evidence="13">
    <location>
        <begin position="321"/>
        <end position="350"/>
    </location>
</feature>
<feature type="compositionally biased region" description="Acidic residues" evidence="13">
    <location>
        <begin position="574"/>
        <end position="586"/>
    </location>
</feature>
<proteinExistence type="inferred from homology"/>
<evidence type="ECO:0000256" key="6">
    <source>
        <dbReference type="ARBA" id="ARBA00023159"/>
    </source>
</evidence>
<dbReference type="SUPFAM" id="SSF47095">
    <property type="entry name" value="HMG-box"/>
    <property type="match status" value="1"/>
</dbReference>
<evidence type="ECO:0000256" key="4">
    <source>
        <dbReference type="ARBA" id="ARBA00023015"/>
    </source>
</evidence>
<dbReference type="GO" id="GO:0001222">
    <property type="term" value="F:transcription corepressor binding"/>
    <property type="evidence" value="ECO:0007669"/>
    <property type="project" value="UniProtKB-ARBA"/>
</dbReference>
<dbReference type="Proteomes" id="UP000030764">
    <property type="component" value="Unassembled WGS sequence"/>
</dbReference>
<feature type="region of interest" description="Disordered" evidence="13">
    <location>
        <begin position="1"/>
        <end position="29"/>
    </location>
</feature>
<comment type="function">
    <text evidence="9">Segment polarity protein. Functions together with arm to transduce the Wingless (Wg) signal in embryos and in developing adult tissues. Acts as a transcriptional activator, but in the absence of arm, it binds to gro and acts as a transcriptional repressor of wg-responsive genes.</text>
</comment>
<keyword evidence="8 12" id="KW-0539">Nucleus</keyword>
<evidence type="ECO:0000313" key="15">
    <source>
        <dbReference type="EMBL" id="KFD45422.1"/>
    </source>
</evidence>
<keyword evidence="6" id="KW-0010">Activator</keyword>
<feature type="compositionally biased region" description="Basic and acidic residues" evidence="13">
    <location>
        <begin position="330"/>
        <end position="350"/>
    </location>
</feature>
<dbReference type="SMART" id="SM00398">
    <property type="entry name" value="HMG"/>
    <property type="match status" value="1"/>
</dbReference>
<evidence type="ECO:0000256" key="13">
    <source>
        <dbReference type="SAM" id="MobiDB-lite"/>
    </source>
</evidence>
<protein>
    <recommendedName>
        <fullName evidence="11">dTCF</fullName>
    </recommendedName>
</protein>
<dbReference type="GO" id="GO:0000978">
    <property type="term" value="F:RNA polymerase II cis-regulatory region sequence-specific DNA binding"/>
    <property type="evidence" value="ECO:0007669"/>
    <property type="project" value="TreeGrafter"/>
</dbReference>
<dbReference type="InterPro" id="IPR009071">
    <property type="entry name" value="HMG_box_dom"/>
</dbReference>
<reference evidence="15 16" key="1">
    <citation type="journal article" date="2014" name="Nat. Genet.">
        <title>Genome and transcriptome of the porcine whipworm Trichuris suis.</title>
        <authorList>
            <person name="Jex A.R."/>
            <person name="Nejsum P."/>
            <person name="Schwarz E.M."/>
            <person name="Hu L."/>
            <person name="Young N.D."/>
            <person name="Hall R.S."/>
            <person name="Korhonen P.K."/>
            <person name="Liao S."/>
            <person name="Thamsborg S."/>
            <person name="Xia J."/>
            <person name="Xu P."/>
            <person name="Wang S."/>
            <person name="Scheerlinck J.P."/>
            <person name="Hofmann A."/>
            <person name="Sternberg P.W."/>
            <person name="Wang J."/>
            <person name="Gasser R.B."/>
        </authorList>
    </citation>
    <scope>NUCLEOTIDE SEQUENCE [LARGE SCALE GENOMIC DNA]</scope>
    <source>
        <strain evidence="15">DCEP-RM93M</strain>
    </source>
</reference>
<dbReference type="GO" id="GO:1990907">
    <property type="term" value="C:beta-catenin-TCF complex"/>
    <property type="evidence" value="ECO:0007669"/>
    <property type="project" value="TreeGrafter"/>
</dbReference>
<accession>A0A085LKC6</accession>
<gene>
    <name evidence="15" type="ORF">M513_13700</name>
</gene>
<dbReference type="FunFam" id="1.10.30.10:FF:000001">
    <property type="entry name" value="transcription factor 7 isoform X2"/>
    <property type="match status" value="1"/>
</dbReference>
<feature type="compositionally biased region" description="Acidic residues" evidence="13">
    <location>
        <begin position="594"/>
        <end position="604"/>
    </location>
</feature>
<evidence type="ECO:0000259" key="14">
    <source>
        <dbReference type="PROSITE" id="PS50118"/>
    </source>
</evidence>
<dbReference type="GO" id="GO:0000981">
    <property type="term" value="F:DNA-binding transcription factor activity, RNA polymerase II-specific"/>
    <property type="evidence" value="ECO:0007669"/>
    <property type="project" value="TreeGrafter"/>
</dbReference>
<name>A0A085LKC6_9BILA</name>
<dbReference type="PANTHER" id="PTHR10373:SF38">
    <property type="entry name" value="PROTEIN PANGOLIN, ISOFORM J"/>
    <property type="match status" value="1"/>
</dbReference>
<evidence type="ECO:0000256" key="1">
    <source>
        <dbReference type="ARBA" id="ARBA00004123"/>
    </source>
</evidence>
<evidence type="ECO:0000256" key="7">
    <source>
        <dbReference type="ARBA" id="ARBA00023163"/>
    </source>
</evidence>
<dbReference type="PROSITE" id="PS50118">
    <property type="entry name" value="HMG_BOX_2"/>
    <property type="match status" value="1"/>
</dbReference>
<dbReference type="GO" id="GO:0072091">
    <property type="term" value="P:regulation of stem cell proliferation"/>
    <property type="evidence" value="ECO:0007669"/>
    <property type="project" value="UniProtKB-ARBA"/>
</dbReference>
<dbReference type="GO" id="GO:0000785">
    <property type="term" value="C:chromatin"/>
    <property type="evidence" value="ECO:0007669"/>
    <property type="project" value="TreeGrafter"/>
</dbReference>
<organism evidence="15 16">
    <name type="scientific">Trichuris suis</name>
    <name type="common">pig whipworm</name>
    <dbReference type="NCBI Taxonomy" id="68888"/>
    <lineage>
        <taxon>Eukaryota</taxon>
        <taxon>Metazoa</taxon>
        <taxon>Ecdysozoa</taxon>
        <taxon>Nematoda</taxon>
        <taxon>Enoplea</taxon>
        <taxon>Dorylaimia</taxon>
        <taxon>Trichinellida</taxon>
        <taxon>Trichuridae</taxon>
        <taxon>Trichuris</taxon>
    </lineage>
</organism>
<dbReference type="AlphaFoldDB" id="A0A085LKC6"/>
<feature type="compositionally biased region" description="Polar residues" evidence="13">
    <location>
        <begin position="526"/>
        <end position="541"/>
    </location>
</feature>
<feature type="DNA-binding region" description="HMG box" evidence="12">
    <location>
        <begin position="356"/>
        <end position="426"/>
    </location>
</feature>
<comment type="subunit">
    <text evidence="10">Binds to the beta-catenin homolog arm or to gro.</text>
</comment>
<feature type="compositionally biased region" description="Low complexity" evidence="13">
    <location>
        <begin position="542"/>
        <end position="554"/>
    </location>
</feature>
<keyword evidence="5 12" id="KW-0238">DNA-binding</keyword>
<dbReference type="PANTHER" id="PTHR10373">
    <property type="entry name" value="TRANSCRIPTION FACTOR 7 FAMILY MEMBER"/>
    <property type="match status" value="1"/>
</dbReference>
<dbReference type="InterPro" id="IPR036910">
    <property type="entry name" value="HMG_box_dom_sf"/>
</dbReference>
<comment type="subcellular location">
    <subcellularLocation>
        <location evidence="1">Nucleus</location>
    </subcellularLocation>
</comment>
<dbReference type="Gene3D" id="1.10.30.10">
    <property type="entry name" value="High mobility group box domain"/>
    <property type="match status" value="1"/>
</dbReference>
<evidence type="ECO:0000256" key="8">
    <source>
        <dbReference type="ARBA" id="ARBA00023242"/>
    </source>
</evidence>
<evidence type="ECO:0000256" key="5">
    <source>
        <dbReference type="ARBA" id="ARBA00023125"/>
    </source>
</evidence>
<evidence type="ECO:0000256" key="3">
    <source>
        <dbReference type="ARBA" id="ARBA00022687"/>
    </source>
</evidence>
<keyword evidence="4" id="KW-0805">Transcription regulation</keyword>
<comment type="similarity">
    <text evidence="2">Belongs to the TCF/LEF family.</text>
</comment>
<dbReference type="CDD" id="cd21996">
    <property type="entry name" value="HMG-box_TCF7-like"/>
    <property type="match status" value="1"/>
</dbReference>
<evidence type="ECO:0000256" key="11">
    <source>
        <dbReference type="ARBA" id="ARBA00080285"/>
    </source>
</evidence>
<keyword evidence="7" id="KW-0804">Transcription</keyword>
<dbReference type="SMART" id="SM01366">
    <property type="entry name" value="c-clamp"/>
    <property type="match status" value="1"/>
</dbReference>
<feature type="domain" description="HMG box" evidence="14">
    <location>
        <begin position="356"/>
        <end position="426"/>
    </location>
</feature>
<dbReference type="EMBL" id="KL363502">
    <property type="protein sequence ID" value="KFD45422.1"/>
    <property type="molecule type" value="Genomic_DNA"/>
</dbReference>
<evidence type="ECO:0000256" key="9">
    <source>
        <dbReference type="ARBA" id="ARBA00053480"/>
    </source>
</evidence>
<evidence type="ECO:0000256" key="12">
    <source>
        <dbReference type="PROSITE-ProRule" id="PRU00267"/>
    </source>
</evidence>
<feature type="region of interest" description="Disordered" evidence="13">
    <location>
        <begin position="522"/>
        <end position="649"/>
    </location>
</feature>
<dbReference type="GO" id="GO:0007500">
    <property type="term" value="P:mesodermal cell fate determination"/>
    <property type="evidence" value="ECO:0007669"/>
    <property type="project" value="UniProtKB-ARBA"/>
</dbReference>
<dbReference type="GO" id="GO:0007435">
    <property type="term" value="P:salivary gland morphogenesis"/>
    <property type="evidence" value="ECO:0007669"/>
    <property type="project" value="UniProtKB-ARBA"/>
</dbReference>
<dbReference type="Pfam" id="PF00505">
    <property type="entry name" value="HMG_box"/>
    <property type="match status" value="1"/>
</dbReference>
<sequence>MPDDVEEKPKTYRSEGDGDENKGAVRPKCDIVTEEKGDLSRMAEDEIPKASADNDLKAGAALSDTKAAVSGASTTVVNGGSAASGTPNDNYTAFKKFSIHQNGLKATATSTASTNLSSSGLPPSLNSALYLPYSYAAAAAAAACTMPPLMLQGNRLPFVATPYASPSGFFGAQSPLFSGVAEGGMPPSMSYPFLNLIDFSKTGSRGSMMIPTQASPSYGSPYFSAMEFGLLAARNSPMFGSLPPSPSYGLSPLNSPTTNTAIPVIGKPQFFPLLPTAQSQTSNLPSFLRFSNAIGNPLASMAQVSLPAVTNTVTSVASFMARQNSTSNSDEEKQQDGYTKRLDQGVKQREARISHIKKPLNAFMLYMKEMRPQVMAEVGLKERQSAEINRILGRRWHMLNKEEQQKYYDMARKERELHMERYPGWSARDNYAIHKKKKRKRDKTSENAELKKCRARFGLDQQSLWCKHCKRKKKCLWFKDNDMDSADNAEQSPPAHVTSTTQFLTGADGLAKSNDDALLRIVSNGGDESTPTDASSPHSHVTLTTTATTTTTTTMHSIQRRCTLNAAHDRHASDEEEEDEEEEEDVGNSSTSDSEMDSHDEDADCPVPIVNEEGAKSADRVDEEMDTTELTTVNRKDPSPVLHAEPWTV</sequence>
<evidence type="ECO:0000313" key="16">
    <source>
        <dbReference type="Proteomes" id="UP000030764"/>
    </source>
</evidence>
<keyword evidence="16" id="KW-1185">Reference proteome</keyword>
<keyword evidence="3" id="KW-0879">Wnt signaling pathway</keyword>
<feature type="compositionally biased region" description="Basic and acidic residues" evidence="13">
    <location>
        <begin position="7"/>
        <end position="29"/>
    </location>
</feature>
<dbReference type="GO" id="GO:0060070">
    <property type="term" value="P:canonical Wnt signaling pathway"/>
    <property type="evidence" value="ECO:0007669"/>
    <property type="project" value="TreeGrafter"/>
</dbReference>
<evidence type="ECO:0000256" key="2">
    <source>
        <dbReference type="ARBA" id="ARBA00006569"/>
    </source>
</evidence>
<dbReference type="InterPro" id="IPR024940">
    <property type="entry name" value="TCF/LEF"/>
</dbReference>